<gene>
    <name evidence="2" type="ORF">FRF71_10895</name>
</gene>
<keyword evidence="1" id="KW-0732">Signal</keyword>
<accession>A0A5B8S4T0</accession>
<evidence type="ECO:0000313" key="2">
    <source>
        <dbReference type="EMBL" id="QEA16596.1"/>
    </source>
</evidence>
<dbReference type="AlphaFoldDB" id="A0A5B8S4T0"/>
<feature type="signal peptide" evidence="1">
    <location>
        <begin position="1"/>
        <end position="33"/>
    </location>
</feature>
<sequence length="317" mass="36112">MLRTITDKERIMRAIKWMMTAAALAITASPALAAGKARMLDLDKPEDALEVAKRAQCGEADGKPAVYHWSGKFYSRVAGEPDRLLFKGEGMNIRTCVTVDDPKRGKGWRLISREIMLYLDPKTGEVVRKWTNPWTNEVVDVMHIANDPVNQRPQFAYGPDGAPYKFTGRREGRWIFAPFEAPLFYHNVLGGDYQDYIGGKYHAMEIFDFAYDAEEMLNTKNPTAYPIVSWVRISDWMPWMKMRGRQGQMVVNAMGNKLKSFDELPKVLKDEIALNYPTYTSPPPLDDQRPNETTWTVFKKWIAEKEGGKKPAPTAGH</sequence>
<dbReference type="EMBL" id="CP042345">
    <property type="protein sequence ID" value="QEA16596.1"/>
    <property type="molecule type" value="Genomic_DNA"/>
</dbReference>
<organism evidence="2 3">
    <name type="scientific">Novosphingobium ginsenosidimutans</name>
    <dbReference type="NCBI Taxonomy" id="1176536"/>
    <lineage>
        <taxon>Bacteria</taxon>
        <taxon>Pseudomonadati</taxon>
        <taxon>Pseudomonadota</taxon>
        <taxon>Alphaproteobacteria</taxon>
        <taxon>Sphingomonadales</taxon>
        <taxon>Sphingomonadaceae</taxon>
        <taxon>Novosphingobium</taxon>
    </lineage>
</organism>
<evidence type="ECO:0000256" key="1">
    <source>
        <dbReference type="SAM" id="SignalP"/>
    </source>
</evidence>
<evidence type="ECO:0000313" key="3">
    <source>
        <dbReference type="Proteomes" id="UP000321172"/>
    </source>
</evidence>
<dbReference type="KEGG" id="ngf:FRF71_10895"/>
<feature type="chain" id="PRO_5023053150" evidence="1">
    <location>
        <begin position="34"/>
        <end position="317"/>
    </location>
</feature>
<dbReference type="InterPro" id="IPR014990">
    <property type="entry name" value="DUF1838"/>
</dbReference>
<name>A0A5B8S4T0_9SPHN</name>
<dbReference type="Proteomes" id="UP000321172">
    <property type="component" value="Chromosome"/>
</dbReference>
<dbReference type="OrthoDB" id="1490196at2"/>
<proteinExistence type="predicted"/>
<keyword evidence="3" id="KW-1185">Reference proteome</keyword>
<reference evidence="2 3" key="1">
    <citation type="journal article" date="2013" name="J. Microbiol. Biotechnol.">
        <title>Novosphingobium ginsenosidimutans sp. nov., with the ability to convert ginsenoside.</title>
        <authorList>
            <person name="Kim J.K."/>
            <person name="He D."/>
            <person name="Liu Q.M."/>
            <person name="Park H.Y."/>
            <person name="Jung M.S."/>
            <person name="Yoon M.H."/>
            <person name="Kim S.C."/>
            <person name="Im W.T."/>
        </authorList>
    </citation>
    <scope>NUCLEOTIDE SEQUENCE [LARGE SCALE GENOMIC DNA]</scope>
    <source>
        <strain evidence="2 3">FW-6</strain>
    </source>
</reference>
<protein>
    <submittedName>
        <fullName evidence="2">DUF1838 domain-containing protein</fullName>
    </submittedName>
</protein>
<dbReference type="Pfam" id="PF08894">
    <property type="entry name" value="DUF1838"/>
    <property type="match status" value="1"/>
</dbReference>